<dbReference type="EMBL" id="DQ288858">
    <property type="protein sequence ID" value="ABQ52078.1"/>
    <property type="molecule type" value="Genomic_DNA"/>
</dbReference>
<dbReference type="RefSeq" id="YP_001257086.1">
    <property type="nucleotide sequence ID" value="NC_009503.1"/>
</dbReference>
<evidence type="ECO:0000313" key="1">
    <source>
        <dbReference type="EMBL" id="ABQ52078.1"/>
    </source>
</evidence>
<evidence type="ECO:0000313" key="2">
    <source>
        <dbReference type="Proteomes" id="UP000202782"/>
    </source>
</evidence>
<organism evidence="1 2">
    <name type="scientific">Spodoptera litura granulovirus</name>
    <dbReference type="NCBI Taxonomy" id="359919"/>
    <lineage>
        <taxon>Viruses</taxon>
        <taxon>Viruses incertae sedis</taxon>
        <taxon>Naldaviricetes</taxon>
        <taxon>Lefavirales</taxon>
        <taxon>Baculoviridae</taxon>
        <taxon>Betabaculovirus</taxon>
        <taxon>Betabaculovirus spliturae</taxon>
    </lineage>
</organism>
<proteinExistence type="predicted"/>
<dbReference type="KEGG" id="vg:5184167"/>
<protein>
    <submittedName>
        <fullName evidence="1">Uncharacterized protein</fullName>
    </submittedName>
</protein>
<sequence length="101" mass="11368">MKQQLILKHLRDIHVVSAPCDVEFVSVRSCVNSEKDNSLILGVIKRMLEDKLNLLLDNGALQRLAASVISERFYSVDAILDKVLTFAQNELSKRGSSRSLR</sequence>
<reference evidence="1 2" key="1">
    <citation type="journal article" date="2008" name="J. Microbiol.">
        <title>Molecular and phylogenetic characterization of Spodoptera litura granulovirus.</title>
        <authorList>
            <person name="Wang Y."/>
            <person name="Choi J.Y."/>
            <person name="Roh J.Y."/>
            <person name="Woo S.D."/>
            <person name="Jin B.R."/>
            <person name="Je Y.H."/>
        </authorList>
    </citation>
    <scope>NUCLEOTIDE SEQUENCE [LARGE SCALE GENOMIC DNA]</scope>
    <source>
        <strain evidence="1">SlGV-K1</strain>
    </source>
</reference>
<accession>A5IZY7</accession>
<gene>
    <name evidence="1" type="primary">orf135</name>
    <name evidence="1" type="ORF">SlGVgp135</name>
</gene>
<name>A5IZY7_9BBAC</name>
<dbReference type="Proteomes" id="UP000202782">
    <property type="component" value="Segment"/>
</dbReference>
<keyword evidence="2" id="KW-1185">Reference proteome</keyword>
<dbReference type="GeneID" id="5184167"/>